<evidence type="ECO:0000259" key="2">
    <source>
        <dbReference type="Pfam" id="PF16130"/>
    </source>
</evidence>
<keyword evidence="1" id="KW-0732">Signal</keyword>
<dbReference type="Proteomes" id="UP000236735">
    <property type="component" value="Unassembled WGS sequence"/>
</dbReference>
<gene>
    <name evidence="3" type="ORF">SAMN05216354_0961</name>
</gene>
<evidence type="ECO:0000313" key="4">
    <source>
        <dbReference type="Proteomes" id="UP000236735"/>
    </source>
</evidence>
<feature type="domain" description="DUF4842" evidence="2">
    <location>
        <begin position="604"/>
        <end position="669"/>
    </location>
</feature>
<accession>A0A1H5TAN5</accession>
<dbReference type="InterPro" id="IPR032295">
    <property type="entry name" value="DUF4842"/>
</dbReference>
<feature type="signal peptide" evidence="1">
    <location>
        <begin position="1"/>
        <end position="23"/>
    </location>
</feature>
<dbReference type="Pfam" id="PF16130">
    <property type="entry name" value="DUF4842"/>
    <property type="match status" value="1"/>
</dbReference>
<name>A0A1H5TAN5_XYLRU</name>
<sequence length="682" mass="73191">MNQRNLTKYVVAFLIFFMATSCSKENSSNLPVTENFKALVMGGKDIDPNQTWSTASNIPVTISVDFLSGSKYTIYIYQSHPASDNNITYLGMTTIVSGESKTIYVAKPADVSQLFAACYDDQQHVICVPIVNGQAKFSGKISTSTTMPTITTGNNWSVPTQSMPDLSKYTTGTLTEASELSPDLADDAEARLKISDSYTGFIPFLGTHSNMSVYVTSTWTLTYDQRINAGNVIVVGNGGKIIVPKGFKLTTTPLGESTVMGRIYVMPGGEISGDGIVEFSCEASGCNYNEGHLTTGEVSIVSGTLYNTGIIGDNVTPTTKLVGSAVNESSAKFVNLASAYFSEVNASTLSILNGGVIRVSDNLTLGQNARMDDGSSLSCGSLTLQGNGSNVLYMGNAAELNCSGRISVSNFGVWGPSGDKYVANARLRVGGCTQISASSGNASDFLLDHIQLEVPIGASGLDMLSGWMNGSCGDIEGNRQTCFCQLEGTQSTPKNGCVYYAFEVADNYSIRDFDYNDVVLRVSMPFDNGDGTYTISVNVAAVGSSEEIQVLYNGEDFGKEVHEVMGVASNIIVNTSSKDRDFQVLGLITYSNSDVEVDKLPFSLRKKGRDGSSQTLRQSANKEEAPLYLVINADSFGKWQWPKENSNIGLAYKLFGTWANNAQTALDWYKGSNASSNRVVAW</sequence>
<proteinExistence type="predicted"/>
<dbReference type="PROSITE" id="PS51257">
    <property type="entry name" value="PROKAR_LIPOPROTEIN"/>
    <property type="match status" value="1"/>
</dbReference>
<dbReference type="EMBL" id="FNUV01000002">
    <property type="protein sequence ID" value="SEF59856.1"/>
    <property type="molecule type" value="Genomic_DNA"/>
</dbReference>
<dbReference type="RefSeq" id="WP_146063096.1">
    <property type="nucleotide sequence ID" value="NZ_FNUV01000002.1"/>
</dbReference>
<reference evidence="3 4" key="1">
    <citation type="submission" date="2016-10" db="EMBL/GenBank/DDBJ databases">
        <authorList>
            <person name="de Groot N.N."/>
        </authorList>
    </citation>
    <scope>NUCLEOTIDE SEQUENCE [LARGE SCALE GENOMIC DNA]</scope>
    <source>
        <strain evidence="3 4">AR32</strain>
    </source>
</reference>
<evidence type="ECO:0000256" key="1">
    <source>
        <dbReference type="SAM" id="SignalP"/>
    </source>
</evidence>
<organism evidence="3 4">
    <name type="scientific">Xylanibacter ruminicola</name>
    <name type="common">Prevotella ruminicola</name>
    <dbReference type="NCBI Taxonomy" id="839"/>
    <lineage>
        <taxon>Bacteria</taxon>
        <taxon>Pseudomonadati</taxon>
        <taxon>Bacteroidota</taxon>
        <taxon>Bacteroidia</taxon>
        <taxon>Bacteroidales</taxon>
        <taxon>Prevotellaceae</taxon>
        <taxon>Xylanibacter</taxon>
    </lineage>
</organism>
<evidence type="ECO:0000313" key="3">
    <source>
        <dbReference type="EMBL" id="SEF59856.1"/>
    </source>
</evidence>
<protein>
    <recommendedName>
        <fullName evidence="2">DUF4842 domain-containing protein</fullName>
    </recommendedName>
</protein>
<feature type="chain" id="PRO_5009284854" description="DUF4842 domain-containing protein" evidence="1">
    <location>
        <begin position="24"/>
        <end position="682"/>
    </location>
</feature>
<dbReference type="AlphaFoldDB" id="A0A1H5TAN5"/>